<evidence type="ECO:0000313" key="9">
    <source>
        <dbReference type="EMBL" id="KAL0850230.1"/>
    </source>
</evidence>
<evidence type="ECO:0000313" key="10">
    <source>
        <dbReference type="Proteomes" id="UP001549921"/>
    </source>
</evidence>
<dbReference type="PANTHER" id="PTHR23292">
    <property type="entry name" value="LIPOPOLYSACCHARIDE-INDUCED TUMOR NECROSIS FACTOR-ALPHA FACTOR"/>
    <property type="match status" value="1"/>
</dbReference>
<organism evidence="9 10">
    <name type="scientific">Loxostege sticticalis</name>
    <name type="common">Beet webworm moth</name>
    <dbReference type="NCBI Taxonomy" id="481309"/>
    <lineage>
        <taxon>Eukaryota</taxon>
        <taxon>Metazoa</taxon>
        <taxon>Ecdysozoa</taxon>
        <taxon>Arthropoda</taxon>
        <taxon>Hexapoda</taxon>
        <taxon>Insecta</taxon>
        <taxon>Pterygota</taxon>
        <taxon>Neoptera</taxon>
        <taxon>Endopterygota</taxon>
        <taxon>Lepidoptera</taxon>
        <taxon>Glossata</taxon>
        <taxon>Ditrysia</taxon>
        <taxon>Pyraloidea</taxon>
        <taxon>Crambidae</taxon>
        <taxon>Pyraustinae</taxon>
        <taxon>Loxostege</taxon>
    </lineage>
</organism>
<dbReference type="AlphaFoldDB" id="A0ABD0TLK5"/>
<feature type="domain" description="LITAF" evidence="8">
    <location>
        <begin position="8"/>
        <end position="89"/>
    </location>
</feature>
<comment type="similarity">
    <text evidence="4">Belongs to the CDIP1/LITAF family.</text>
</comment>
<comment type="subcellular location">
    <subcellularLocation>
        <location evidence="2">Endosome membrane</location>
        <topology evidence="2">Peripheral membrane protein</topology>
    </subcellularLocation>
    <subcellularLocation>
        <location evidence="1">Late endosome membrane</location>
    </subcellularLocation>
    <subcellularLocation>
        <location evidence="3">Lysosome membrane</location>
        <topology evidence="3">Peripheral membrane protein</topology>
        <orientation evidence="3">Cytoplasmic side</orientation>
    </subcellularLocation>
</comment>
<accession>A0ABD0TLK5</accession>
<dbReference type="PANTHER" id="PTHR23292:SF6">
    <property type="entry name" value="FI16602P1-RELATED"/>
    <property type="match status" value="1"/>
</dbReference>
<dbReference type="Pfam" id="PF10601">
    <property type="entry name" value="zf-LITAF-like"/>
    <property type="match status" value="1"/>
</dbReference>
<comment type="caution">
    <text evidence="9">The sequence shown here is derived from an EMBL/GenBank/DDBJ whole genome shotgun (WGS) entry which is preliminary data.</text>
</comment>
<evidence type="ECO:0000256" key="3">
    <source>
        <dbReference type="ARBA" id="ARBA00004630"/>
    </source>
</evidence>
<dbReference type="GO" id="GO:0046872">
    <property type="term" value="F:metal ion binding"/>
    <property type="evidence" value="ECO:0007669"/>
    <property type="project" value="UniProtKB-KW"/>
</dbReference>
<evidence type="ECO:0000256" key="2">
    <source>
        <dbReference type="ARBA" id="ARBA00004481"/>
    </source>
</evidence>
<evidence type="ECO:0000259" key="8">
    <source>
        <dbReference type="PROSITE" id="PS51837"/>
    </source>
</evidence>
<proteinExistence type="inferred from homology"/>
<evidence type="ECO:0000256" key="7">
    <source>
        <dbReference type="ARBA" id="ARBA00023136"/>
    </source>
</evidence>
<dbReference type="EMBL" id="JBEDNZ010000003">
    <property type="protein sequence ID" value="KAL0850230.1"/>
    <property type="molecule type" value="Genomic_DNA"/>
</dbReference>
<name>A0ABD0TLK5_LOXSC</name>
<dbReference type="GO" id="GO:0005765">
    <property type="term" value="C:lysosomal membrane"/>
    <property type="evidence" value="ECO:0007669"/>
    <property type="project" value="UniProtKB-SubCell"/>
</dbReference>
<keyword evidence="5" id="KW-0479">Metal-binding</keyword>
<protein>
    <recommendedName>
        <fullName evidence="8">LITAF domain-containing protein</fullName>
    </recommendedName>
</protein>
<gene>
    <name evidence="9" type="ORF">ABMA28_012084</name>
</gene>
<evidence type="ECO:0000256" key="1">
    <source>
        <dbReference type="ARBA" id="ARBA00004414"/>
    </source>
</evidence>
<dbReference type="Proteomes" id="UP001549921">
    <property type="component" value="Unassembled WGS sequence"/>
</dbReference>
<dbReference type="InterPro" id="IPR037519">
    <property type="entry name" value="LITAF_fam"/>
</dbReference>
<keyword evidence="6" id="KW-0862">Zinc</keyword>
<dbReference type="PROSITE" id="PS51837">
    <property type="entry name" value="LITAF"/>
    <property type="match status" value="1"/>
</dbReference>
<dbReference type="SMART" id="SM00714">
    <property type="entry name" value="LITAF"/>
    <property type="match status" value="1"/>
</dbReference>
<reference evidence="9 10" key="1">
    <citation type="submission" date="2024-06" db="EMBL/GenBank/DDBJ databases">
        <title>A chromosome-level genome assembly of beet webworm, Loxostege sticticalis.</title>
        <authorList>
            <person name="Zhang Y."/>
        </authorList>
    </citation>
    <scope>NUCLEOTIDE SEQUENCE [LARGE SCALE GENOMIC DNA]</scope>
    <source>
        <strain evidence="9">AQ028</strain>
        <tissue evidence="9">Male pupae</tissue>
    </source>
</reference>
<evidence type="ECO:0000256" key="4">
    <source>
        <dbReference type="ARBA" id="ARBA00005975"/>
    </source>
</evidence>
<keyword evidence="7" id="KW-0472">Membrane</keyword>
<dbReference type="GO" id="GO:0031902">
    <property type="term" value="C:late endosome membrane"/>
    <property type="evidence" value="ECO:0007669"/>
    <property type="project" value="UniProtKB-SubCell"/>
</dbReference>
<sequence>MYPETDTTAPAVKICPLLLGPETSIVDCPFCQSHIMTTVKHTSNTNTHIAAATWSRLCCLCCIPFCSDSAKNADHYCPCCQKYLGTYRK</sequence>
<evidence type="ECO:0000256" key="6">
    <source>
        <dbReference type="ARBA" id="ARBA00022833"/>
    </source>
</evidence>
<dbReference type="InterPro" id="IPR006629">
    <property type="entry name" value="LITAF"/>
</dbReference>
<evidence type="ECO:0000256" key="5">
    <source>
        <dbReference type="ARBA" id="ARBA00022723"/>
    </source>
</evidence>